<dbReference type="InterPro" id="IPR025322">
    <property type="entry name" value="PADRE_dom"/>
</dbReference>
<proteinExistence type="predicted"/>
<evidence type="ECO:0000313" key="2">
    <source>
        <dbReference type="Proteomes" id="UP000583929"/>
    </source>
</evidence>
<name>A0A7J6I7C3_CANSA</name>
<keyword evidence="2" id="KW-1185">Reference proteome</keyword>
<dbReference type="AlphaFoldDB" id="A0A7J6I7C3"/>
<dbReference type="Proteomes" id="UP000583929">
    <property type="component" value="Unassembled WGS sequence"/>
</dbReference>
<comment type="caution">
    <text evidence="1">The sequence shown here is derived from an EMBL/GenBank/DDBJ whole genome shotgun (WGS) entry which is preliminary data.</text>
</comment>
<dbReference type="EMBL" id="JAATIQ010000006">
    <property type="protein sequence ID" value="KAF4402909.1"/>
    <property type="molecule type" value="Genomic_DNA"/>
</dbReference>
<sequence length="264" mass="29569">MGNCLVSEEKVIKVVKPDGKVLEYRSPIKAFDVLSQFSGHTLSSAETTTSSGPILLNQNQHLNPETKLLGGHLYYLEPVPSPPKKKKTAKKVRFTVPEKEVEYTKPELETTTTTSSNSSSSKVVRIKLVISKQELQELLKNTKGGSSVVSVDDMVSKFCSDDQKIKLDHNCDYDQGEGCNWKPELESIAEGQDWRSRSNLGYMFPLRYDAEARARVVVRIWVGVEVRVWWGVELEFRPESEFRVGASAGFQGLRLVSGSRISQV</sequence>
<dbReference type="PANTHER" id="PTHR33148:SF46">
    <property type="entry name" value="EMB|CAB85509.1"/>
    <property type="match status" value="1"/>
</dbReference>
<reference evidence="1 2" key="1">
    <citation type="journal article" date="2020" name="bioRxiv">
        <title>Sequence and annotation of 42 cannabis genomes reveals extensive copy number variation in cannabinoid synthesis and pathogen resistance genes.</title>
        <authorList>
            <person name="Mckernan K.J."/>
            <person name="Helbert Y."/>
            <person name="Kane L.T."/>
            <person name="Ebling H."/>
            <person name="Zhang L."/>
            <person name="Liu B."/>
            <person name="Eaton Z."/>
            <person name="Mclaughlin S."/>
            <person name="Kingan S."/>
            <person name="Baybayan P."/>
            <person name="Concepcion G."/>
            <person name="Jordan M."/>
            <person name="Riva A."/>
            <person name="Barbazuk W."/>
            <person name="Harkins T."/>
        </authorList>
    </citation>
    <scope>NUCLEOTIDE SEQUENCE [LARGE SCALE GENOMIC DNA]</scope>
    <source>
        <strain evidence="2">cv. Jamaican Lion 4</strain>
        <tissue evidence="1">Leaf</tissue>
    </source>
</reference>
<gene>
    <name evidence="1" type="ORF">G4B88_010361</name>
</gene>
<protein>
    <submittedName>
        <fullName evidence="1">Uncharacterized protein</fullName>
    </submittedName>
</protein>
<organism evidence="1 2">
    <name type="scientific">Cannabis sativa</name>
    <name type="common">Hemp</name>
    <name type="synonym">Marijuana</name>
    <dbReference type="NCBI Taxonomy" id="3483"/>
    <lineage>
        <taxon>Eukaryota</taxon>
        <taxon>Viridiplantae</taxon>
        <taxon>Streptophyta</taxon>
        <taxon>Embryophyta</taxon>
        <taxon>Tracheophyta</taxon>
        <taxon>Spermatophyta</taxon>
        <taxon>Magnoliopsida</taxon>
        <taxon>eudicotyledons</taxon>
        <taxon>Gunneridae</taxon>
        <taxon>Pentapetalae</taxon>
        <taxon>rosids</taxon>
        <taxon>fabids</taxon>
        <taxon>Rosales</taxon>
        <taxon>Cannabaceae</taxon>
        <taxon>Cannabis</taxon>
    </lineage>
</organism>
<evidence type="ECO:0000313" key="1">
    <source>
        <dbReference type="EMBL" id="KAF4402909.1"/>
    </source>
</evidence>
<dbReference type="PANTHER" id="PTHR33148">
    <property type="entry name" value="PLASTID MOVEMENT IMPAIRED PROTEIN-RELATED"/>
    <property type="match status" value="1"/>
</dbReference>
<dbReference type="Pfam" id="PF14009">
    <property type="entry name" value="PADRE"/>
    <property type="match status" value="1"/>
</dbReference>
<accession>A0A7J6I7C3</accession>